<dbReference type="InterPro" id="IPR036188">
    <property type="entry name" value="FAD/NAD-bd_sf"/>
</dbReference>
<comment type="caution">
    <text evidence="6">The sequence shown here is derived from an EMBL/GenBank/DDBJ whole genome shotgun (WGS) entry which is preliminary data.</text>
</comment>
<dbReference type="PANTHER" id="PTHR46091:SF3">
    <property type="entry name" value="AMINE OXIDASE DOMAIN-CONTAINING PROTEIN"/>
    <property type="match status" value="1"/>
</dbReference>
<reference evidence="6" key="1">
    <citation type="submission" date="2022-10" db="EMBL/GenBank/DDBJ databases">
        <authorList>
            <person name="Yu W.X."/>
        </authorList>
    </citation>
    <scope>NUCLEOTIDE SEQUENCE</scope>
    <source>
        <strain evidence="6">AAT</strain>
    </source>
</reference>
<accession>A0AAE3M1G9</accession>
<dbReference type="PRINTS" id="PR00419">
    <property type="entry name" value="ADXRDTASE"/>
</dbReference>
<keyword evidence="4" id="KW-0521">NADP</keyword>
<keyword evidence="7" id="KW-1185">Reference proteome</keyword>
<keyword evidence="1" id="KW-0285">Flavoprotein</keyword>
<evidence type="ECO:0000313" key="6">
    <source>
        <dbReference type="EMBL" id="MCW3785561.1"/>
    </source>
</evidence>
<dbReference type="AlphaFoldDB" id="A0AAE3M1G9"/>
<proteinExistence type="predicted"/>
<evidence type="ECO:0000256" key="5">
    <source>
        <dbReference type="ARBA" id="ARBA00023027"/>
    </source>
</evidence>
<dbReference type="PANTHER" id="PTHR46091">
    <property type="entry name" value="BLR7054 PROTEIN"/>
    <property type="match status" value="1"/>
</dbReference>
<dbReference type="SUPFAM" id="SSF51905">
    <property type="entry name" value="FAD/NAD(P)-binding domain"/>
    <property type="match status" value="1"/>
</dbReference>
<sequence length="494" mass="55764">MAKYDIVVIGSGLAGLQCAYLLSKEGYHVCVVDQNDRIGGMMQSFARDGVVFNTGLNYTESLGEGEVLYRYFKLFGLIGNITLKQLDEVRSDIITLGNKEYTIPQGHGNYVEKLKSYFSNEAEGIEAYMNKMAEVCNSFPLYKLEDQYSGFAMDSPYMAMSASGFINEMVQDPDLRGLLAGTNILYAGQKDLTPLYTHSLISYSFIKSSWRVQEGGSGIANVLANGVRKNGGTVIRNAEVVKFKVSDGHITHLELRNGDVVEGSNFVSSIHPKTLIPLVEEGGFKKVFKKRVLSLEDSIGMFSVYVVLKKGTVKYQNYNHHYFRTNNVWTTETKVWPENFLLYTQFNKKTSEYADGLTIITYMSYNDVEKWSNTTIEERGDDYLRFKEEKAQQLLDMAERKIPGLKQNIQSYYTSTPLTYRDYTGSTNGSAYGLIKDYKNPTYSILVPKTRLKNLYFTGQNLNMHGILGVSISSVLTCSSFLGEEYLYNKLIHV</sequence>
<dbReference type="EMBL" id="JAPDPJ010000004">
    <property type="protein sequence ID" value="MCW3785561.1"/>
    <property type="molecule type" value="Genomic_DNA"/>
</dbReference>
<evidence type="ECO:0000256" key="3">
    <source>
        <dbReference type="ARBA" id="ARBA00022827"/>
    </source>
</evidence>
<keyword evidence="2" id="KW-0732">Signal</keyword>
<keyword evidence="3" id="KW-0274">FAD</keyword>
<protein>
    <submittedName>
        <fullName evidence="6">NAD(P)/FAD-dependent oxidoreductase</fullName>
    </submittedName>
</protein>
<dbReference type="RefSeq" id="WP_301189133.1">
    <property type="nucleotide sequence ID" value="NZ_JAPDPJ010000004.1"/>
</dbReference>
<evidence type="ECO:0000256" key="2">
    <source>
        <dbReference type="ARBA" id="ARBA00022729"/>
    </source>
</evidence>
<dbReference type="Pfam" id="PF13450">
    <property type="entry name" value="NAD_binding_8"/>
    <property type="match status" value="1"/>
</dbReference>
<dbReference type="InterPro" id="IPR052206">
    <property type="entry name" value="Retinol_saturase"/>
</dbReference>
<dbReference type="Proteomes" id="UP001209229">
    <property type="component" value="Unassembled WGS sequence"/>
</dbReference>
<evidence type="ECO:0000256" key="1">
    <source>
        <dbReference type="ARBA" id="ARBA00022630"/>
    </source>
</evidence>
<organism evidence="6 7">
    <name type="scientific">Plebeiibacterium sediminum</name>
    <dbReference type="NCBI Taxonomy" id="2992112"/>
    <lineage>
        <taxon>Bacteria</taxon>
        <taxon>Pseudomonadati</taxon>
        <taxon>Bacteroidota</taxon>
        <taxon>Bacteroidia</taxon>
        <taxon>Marinilabiliales</taxon>
        <taxon>Marinilabiliaceae</taxon>
        <taxon>Plebeiibacterium</taxon>
    </lineage>
</organism>
<gene>
    <name evidence="6" type="ORF">OM075_03745</name>
</gene>
<dbReference type="Gene3D" id="3.50.50.60">
    <property type="entry name" value="FAD/NAD(P)-binding domain"/>
    <property type="match status" value="2"/>
</dbReference>
<name>A0AAE3M1G9_9BACT</name>
<evidence type="ECO:0000313" key="7">
    <source>
        <dbReference type="Proteomes" id="UP001209229"/>
    </source>
</evidence>
<evidence type="ECO:0000256" key="4">
    <source>
        <dbReference type="ARBA" id="ARBA00022857"/>
    </source>
</evidence>
<keyword evidence="5" id="KW-0520">NAD</keyword>